<keyword evidence="4" id="KW-0999">Mitochondrion inner membrane</keyword>
<evidence type="ECO:0000313" key="14">
    <source>
        <dbReference type="Proteomes" id="UP000249829"/>
    </source>
</evidence>
<feature type="transmembrane region" description="Helical" evidence="11">
    <location>
        <begin position="299"/>
        <end position="322"/>
    </location>
</feature>
<dbReference type="Pfam" id="PF02096">
    <property type="entry name" value="60KD_IMP"/>
    <property type="match status" value="1"/>
</dbReference>
<dbReference type="OMA" id="PLGFGCY"/>
<evidence type="ECO:0000256" key="7">
    <source>
        <dbReference type="ARBA" id="ARBA00023128"/>
    </source>
</evidence>
<proteinExistence type="inferred from homology"/>
<comment type="subcellular location">
    <subcellularLocation>
        <location evidence="9">Membrane</location>
        <topology evidence="9">Multi-pass membrane protein</topology>
    </subcellularLocation>
    <subcellularLocation>
        <location evidence="1">Mitochondrion inner membrane</location>
        <topology evidence="1">Multi-pass membrane protein</topology>
    </subcellularLocation>
</comment>
<protein>
    <recommendedName>
        <fullName evidence="12">Membrane insertase YidC/Oxa/ALB C-terminal domain-containing protein</fullName>
    </recommendedName>
</protein>
<name>A0A2V5HLM0_ASPV1</name>
<evidence type="ECO:0000256" key="8">
    <source>
        <dbReference type="ARBA" id="ARBA00023136"/>
    </source>
</evidence>
<evidence type="ECO:0000256" key="6">
    <source>
        <dbReference type="ARBA" id="ARBA00022989"/>
    </source>
</evidence>
<dbReference type="Proteomes" id="UP000249829">
    <property type="component" value="Unassembled WGS sequence"/>
</dbReference>
<evidence type="ECO:0000256" key="1">
    <source>
        <dbReference type="ARBA" id="ARBA00004448"/>
    </source>
</evidence>
<keyword evidence="5" id="KW-0809">Transit peptide</keyword>
<dbReference type="EMBL" id="KZ825108">
    <property type="protein sequence ID" value="PYI22934.1"/>
    <property type="molecule type" value="Genomic_DNA"/>
</dbReference>
<dbReference type="GO" id="GO:0032977">
    <property type="term" value="F:membrane insertase activity"/>
    <property type="evidence" value="ECO:0007669"/>
    <property type="project" value="InterPro"/>
</dbReference>
<accession>A0A2V5HLM0</accession>
<feature type="region of interest" description="Disordered" evidence="10">
    <location>
        <begin position="412"/>
        <end position="497"/>
    </location>
</feature>
<feature type="transmembrane region" description="Helical" evidence="11">
    <location>
        <begin position="263"/>
        <end position="279"/>
    </location>
</feature>
<keyword evidence="14" id="KW-1185">Reference proteome</keyword>
<dbReference type="CDD" id="cd20069">
    <property type="entry name" value="5TM_Oxa1-like"/>
    <property type="match status" value="1"/>
</dbReference>
<evidence type="ECO:0000256" key="2">
    <source>
        <dbReference type="ARBA" id="ARBA00009877"/>
    </source>
</evidence>
<feature type="domain" description="Membrane insertase YidC/Oxa/ALB C-terminal" evidence="12">
    <location>
        <begin position="143"/>
        <end position="337"/>
    </location>
</feature>
<feature type="compositionally biased region" description="Basic and acidic residues" evidence="10">
    <location>
        <begin position="412"/>
        <end position="428"/>
    </location>
</feature>
<evidence type="ECO:0000256" key="5">
    <source>
        <dbReference type="ARBA" id="ARBA00022946"/>
    </source>
</evidence>
<dbReference type="STRING" id="1450538.A0A2V5HLM0"/>
<dbReference type="AlphaFoldDB" id="A0A2V5HLM0"/>
<comment type="similarity">
    <text evidence="2 9">Belongs to the OXA1/ALB3/YidC family.</text>
</comment>
<evidence type="ECO:0000256" key="3">
    <source>
        <dbReference type="ARBA" id="ARBA00022692"/>
    </source>
</evidence>
<evidence type="ECO:0000256" key="11">
    <source>
        <dbReference type="SAM" id="Phobius"/>
    </source>
</evidence>
<dbReference type="InterPro" id="IPR001708">
    <property type="entry name" value="YidC/ALB3/OXA1/COX18"/>
</dbReference>
<evidence type="ECO:0000256" key="10">
    <source>
        <dbReference type="SAM" id="MobiDB-lite"/>
    </source>
</evidence>
<evidence type="ECO:0000256" key="9">
    <source>
        <dbReference type="RuleBase" id="RU003945"/>
    </source>
</evidence>
<feature type="compositionally biased region" description="Basic and acidic residues" evidence="10">
    <location>
        <begin position="445"/>
        <end position="497"/>
    </location>
</feature>
<dbReference type="GO" id="GO:0032979">
    <property type="term" value="P:protein insertion into mitochondrial inner membrane from matrix"/>
    <property type="evidence" value="ECO:0007669"/>
    <property type="project" value="TreeGrafter"/>
</dbReference>
<dbReference type="GO" id="GO:0005743">
    <property type="term" value="C:mitochondrial inner membrane"/>
    <property type="evidence" value="ECO:0007669"/>
    <property type="project" value="UniProtKB-SubCell"/>
</dbReference>
<keyword evidence="3 9" id="KW-0812">Transmembrane</keyword>
<evidence type="ECO:0000313" key="13">
    <source>
        <dbReference type="EMBL" id="PYI22934.1"/>
    </source>
</evidence>
<organism evidence="13 14">
    <name type="scientific">Aspergillus violaceofuscus (strain CBS 115571)</name>
    <dbReference type="NCBI Taxonomy" id="1450538"/>
    <lineage>
        <taxon>Eukaryota</taxon>
        <taxon>Fungi</taxon>
        <taxon>Dikarya</taxon>
        <taxon>Ascomycota</taxon>
        <taxon>Pezizomycotina</taxon>
        <taxon>Eurotiomycetes</taxon>
        <taxon>Eurotiomycetidae</taxon>
        <taxon>Eurotiales</taxon>
        <taxon>Aspergillaceae</taxon>
        <taxon>Aspergillus</taxon>
    </lineage>
</organism>
<keyword evidence="7" id="KW-0496">Mitochondrion</keyword>
<gene>
    <name evidence="13" type="ORF">BO99DRAFT_241996</name>
</gene>
<reference evidence="13 14" key="1">
    <citation type="submission" date="2018-02" db="EMBL/GenBank/DDBJ databases">
        <title>The genomes of Aspergillus section Nigri reveals drivers in fungal speciation.</title>
        <authorList>
            <consortium name="DOE Joint Genome Institute"/>
            <person name="Vesth T.C."/>
            <person name="Nybo J."/>
            <person name="Theobald S."/>
            <person name="Brandl J."/>
            <person name="Frisvad J.C."/>
            <person name="Nielsen K.F."/>
            <person name="Lyhne E.K."/>
            <person name="Kogle M.E."/>
            <person name="Kuo A."/>
            <person name="Riley R."/>
            <person name="Clum A."/>
            <person name="Nolan M."/>
            <person name="Lipzen A."/>
            <person name="Salamov A."/>
            <person name="Henrissat B."/>
            <person name="Wiebenga A."/>
            <person name="De vries R.P."/>
            <person name="Grigoriev I.V."/>
            <person name="Mortensen U.H."/>
            <person name="Andersen M.R."/>
            <person name="Baker S.E."/>
        </authorList>
    </citation>
    <scope>NUCLEOTIDE SEQUENCE [LARGE SCALE GENOMIC DNA]</scope>
    <source>
        <strain evidence="13 14">CBS 115571</strain>
    </source>
</reference>
<evidence type="ECO:0000259" key="12">
    <source>
        <dbReference type="Pfam" id="PF02096"/>
    </source>
</evidence>
<dbReference type="PANTHER" id="PTHR12428">
    <property type="entry name" value="OXA1"/>
    <property type="match status" value="1"/>
</dbReference>
<keyword evidence="8 11" id="KW-0472">Membrane</keyword>
<keyword evidence="6 11" id="KW-1133">Transmembrane helix</keyword>
<sequence length="497" mass="54993">MLGGTGLAGRGAMPAIARQRLLAFSRSSRSMSSFRPQASRSALRYGASSRPMAKTSSLRSASAIPAISAARFNSTAAAPADAPTVAPTPEVVETVPDLVEIDITTIPEKIGYLKELGLDYGWGFSSTIEWIIEHVHIYSGLPWWASIVGTGLLVRLAMVKPTLEAANATTKLNNIKHLTTPIRAKQMAASRESNMLEMNKARADMQELHAKHDIQPWKSMIPLIQIPLGFGCYRVIKGMTALPVPALTSEHVGWLQDLTIADPLYILPAVSSFFLYFSFKKGGESGNNAMQNTEIGKAVLYGLPAISFMFMAFFPAALQLYFTSTGLVGMTQAYLLSKPAFRQWAGIAQVEKVELAPGQEQKNPIRMLREMLDAEQAKQREAAAAAAAAAAARAPAQEVSYIDRAIQNFKQSKDKIKQEASSKIDEMRGTGPKLNEDGSVAEPPRLSEKDRKTAEDYEKRRKEEEEWKREERNRARREAHMRLLEQQREQARSRTKR</sequence>
<dbReference type="InterPro" id="IPR028055">
    <property type="entry name" value="YidC/Oxa/ALB_C"/>
</dbReference>
<dbReference type="PANTHER" id="PTHR12428:SF66">
    <property type="entry name" value="MITOCHONDRIAL INNER MEMBRANE PROTEIN OXA1L"/>
    <property type="match status" value="1"/>
</dbReference>
<evidence type="ECO:0000256" key="4">
    <source>
        <dbReference type="ARBA" id="ARBA00022792"/>
    </source>
</evidence>